<evidence type="ECO:0000259" key="3">
    <source>
        <dbReference type="Pfam" id="PF10881"/>
    </source>
</evidence>
<evidence type="ECO:0000313" key="5">
    <source>
        <dbReference type="Proteomes" id="UP001243420"/>
    </source>
</evidence>
<evidence type="ECO:0000256" key="1">
    <source>
        <dbReference type="SAM" id="MobiDB-lite"/>
    </source>
</evidence>
<dbReference type="Proteomes" id="UP001243420">
    <property type="component" value="Chromosome"/>
</dbReference>
<feature type="compositionally biased region" description="Basic and acidic residues" evidence="1">
    <location>
        <begin position="231"/>
        <end position="240"/>
    </location>
</feature>
<dbReference type="RefSeq" id="WP_279966203.1">
    <property type="nucleotide sequence ID" value="NZ_CP122537.1"/>
</dbReference>
<keyword evidence="2" id="KW-0472">Membrane</keyword>
<accession>A0ABY8LDW7</accession>
<feature type="region of interest" description="Disordered" evidence="1">
    <location>
        <begin position="223"/>
        <end position="247"/>
    </location>
</feature>
<dbReference type="Pfam" id="PF10881">
    <property type="entry name" value="DUF2726"/>
    <property type="match status" value="1"/>
</dbReference>
<keyword evidence="2" id="KW-0812">Transmembrane</keyword>
<feature type="transmembrane region" description="Helical" evidence="2">
    <location>
        <begin position="15"/>
        <end position="35"/>
    </location>
</feature>
<name>A0ABY8LDW7_9RHOB</name>
<feature type="domain" description="DUF2726" evidence="3">
    <location>
        <begin position="98"/>
        <end position="217"/>
    </location>
</feature>
<evidence type="ECO:0000256" key="2">
    <source>
        <dbReference type="SAM" id="Phobius"/>
    </source>
</evidence>
<sequence length="247" mass="27846">MIQDAYLQLIEEAGFLVMIFMAGFLTMGFVVIELIRKTKTRRSIGEIRRQKRAHAADHAPERAAHASEVDLLQAQIKNQNDGPKPFESLAKVEIERCKLMNRGEVGLYRQLKPLVEEAGLLIWPQVPLGEVLRLVPSAGTEAERRCVNRLIQQKRLDFAITDKRGLIVAGLEYQGHGHLQGNAAWRDHIKREVFRIAGIRFVEFSPQDNPETVRERVLQAIRPGATAPGRTSDEISREPEFQTAAPA</sequence>
<protein>
    <submittedName>
        <fullName evidence="4">DUF2726 domain-containing protein</fullName>
    </submittedName>
</protein>
<evidence type="ECO:0000313" key="4">
    <source>
        <dbReference type="EMBL" id="WGH79351.1"/>
    </source>
</evidence>
<keyword evidence="5" id="KW-1185">Reference proteome</keyword>
<organism evidence="4 5">
    <name type="scientific">Jannaschia ovalis</name>
    <dbReference type="NCBI Taxonomy" id="3038773"/>
    <lineage>
        <taxon>Bacteria</taxon>
        <taxon>Pseudomonadati</taxon>
        <taxon>Pseudomonadota</taxon>
        <taxon>Alphaproteobacteria</taxon>
        <taxon>Rhodobacterales</taxon>
        <taxon>Roseobacteraceae</taxon>
        <taxon>Jannaschia</taxon>
    </lineage>
</organism>
<dbReference type="EMBL" id="CP122537">
    <property type="protein sequence ID" value="WGH79351.1"/>
    <property type="molecule type" value="Genomic_DNA"/>
</dbReference>
<keyword evidence="2" id="KW-1133">Transmembrane helix</keyword>
<gene>
    <name evidence="4" type="ORF">P8627_03545</name>
</gene>
<reference evidence="4 5" key="1">
    <citation type="submission" date="2023-04" db="EMBL/GenBank/DDBJ databases">
        <title>Jannaschia ovalis sp. nov., a marine bacterium isolated from sea tidal flat.</title>
        <authorList>
            <person name="Kwon D.Y."/>
            <person name="Kim J.-J."/>
        </authorList>
    </citation>
    <scope>NUCLEOTIDE SEQUENCE [LARGE SCALE GENOMIC DNA]</scope>
    <source>
        <strain evidence="4 5">GRR-S6-38</strain>
    </source>
</reference>
<proteinExistence type="predicted"/>
<dbReference type="InterPro" id="IPR024402">
    <property type="entry name" value="DUF2726"/>
</dbReference>